<evidence type="ECO:0000313" key="1">
    <source>
        <dbReference type="EMBL" id="AJA11645.1"/>
    </source>
</evidence>
<protein>
    <submittedName>
        <fullName evidence="1">Uncharacterized protein</fullName>
    </submittedName>
</protein>
<keyword evidence="1" id="KW-0614">Plasmid</keyword>
<dbReference type="Proteomes" id="UP000030907">
    <property type="component" value="Plasmid pSfKp5.2"/>
</dbReference>
<name>A0A0A7PNP5_9SPHN</name>
<dbReference type="KEGG" id="sphk:SKP52_24015"/>
<evidence type="ECO:0000313" key="2">
    <source>
        <dbReference type="Proteomes" id="UP000030907"/>
    </source>
</evidence>
<keyword evidence="2" id="KW-1185">Reference proteome</keyword>
<dbReference type="AlphaFoldDB" id="A0A0A7PNP5"/>
<sequence length="177" mass="18918">MIVTTSLSRRGLVRAGGGLLLTGILPIDDSVSDGGRGLQGRGADRFERAEEFYRGVAAGLYRHPHDLLYQAGIVAQLGIGAYLLDLGASDDWCRQRIGLFVDKALAIANEAGLYHRDPAMLELAGLLSPYGQWRGPFAADLPAIETINTSRVSATLDGLLGTVRRRLAGVSNEGAER</sequence>
<geneLocation type="plasmid" evidence="1 2">
    <name>pSfKp5.2</name>
</geneLocation>
<dbReference type="EMBL" id="CP009123">
    <property type="protein sequence ID" value="AJA11645.1"/>
    <property type="molecule type" value="Genomic_DNA"/>
</dbReference>
<accession>A0A0A7PNP5</accession>
<proteinExistence type="predicted"/>
<organism evidence="1 2">
    <name type="scientific">Sphingopyxis fribergensis</name>
    <dbReference type="NCBI Taxonomy" id="1515612"/>
    <lineage>
        <taxon>Bacteria</taxon>
        <taxon>Pseudomonadati</taxon>
        <taxon>Pseudomonadota</taxon>
        <taxon>Alphaproteobacteria</taxon>
        <taxon>Sphingomonadales</taxon>
        <taxon>Sphingomonadaceae</taxon>
        <taxon>Sphingopyxis</taxon>
    </lineage>
</organism>
<gene>
    <name evidence="1" type="ORF">SKP52_24015</name>
</gene>
<reference evidence="1 2" key="1">
    <citation type="journal article" date="2015" name="Int. J. Syst. Evol. Microbiol.">
        <title>Description of Sphingopyxis fribergensis sp. nov. - a soil bacterium with the ability to degrade styrene and phenylacetic acid.</title>
        <authorList>
            <person name="Oelschlagel M."/>
            <person name="Ruckert C."/>
            <person name="Kalinowski J."/>
            <person name="Schmidt G."/>
            <person name="Schlomann M."/>
            <person name="Tischler D."/>
        </authorList>
    </citation>
    <scope>NUCLEOTIDE SEQUENCE [LARGE SCALE GENOMIC DNA]</scope>
    <source>
        <strain evidence="1 2">Kp5.2</strain>
        <plasmid evidence="1">pSfKp5.2</plasmid>
    </source>
</reference>
<dbReference type="HOGENOM" id="CLU_1516985_0_0_5"/>